<dbReference type="Gene3D" id="3.40.50.2000">
    <property type="entry name" value="Glycogen Phosphorylase B"/>
    <property type="match status" value="1"/>
</dbReference>
<dbReference type="Proteomes" id="UP001155280">
    <property type="component" value="Unassembled WGS sequence"/>
</dbReference>
<reference evidence="1" key="1">
    <citation type="submission" date="2022-07" db="EMBL/GenBank/DDBJ databases">
        <title>Gramela sediminis sp. nov., isolated from deep-sea sediment of the Indian Ocean.</title>
        <authorList>
            <person name="Shi H."/>
        </authorList>
    </citation>
    <scope>NUCLEOTIDE SEQUENCE</scope>
    <source>
        <strain evidence="1">GC03-9</strain>
    </source>
</reference>
<dbReference type="RefSeq" id="WP_241550324.1">
    <property type="nucleotide sequence ID" value="NZ_JANCNS010000001.1"/>
</dbReference>
<accession>A0A9X2HZU0</accession>
<sequence length="411" mass="47796">MKRILIVAESIDANQGSGAKANLALIQNLAQAGFKCKVFHYSRKQIELENLRTILIPENRYSLLFFLSRIERYLRSYLKLSLNPKIEKKTGFSFTLKNDRNSIIAALKKEKNFSPDWILSLSQGGSFRPHHALLRMPELHDKWIAYIHDPYPMHWYPKPYTWKEPGHELKQQFMKSIADCCTYTAFPSELLMELMGKHYRPFREKGIVIPHQIADEVRERKPDFLKIDPTEFILLHAGNLLQARKPKGLVEGFRSFLLNNPSAKAKLILIGPAPHYEEYLKGISKEEPRIISICENKSFEEVTWLQNRASVNIILEAKATSSPFLPGKFPHCIRTRKPILVLGPVVSEVRRILGPDYPYWSSIDDMKRISNHVEILYKKWESGSLEMDYEDQFEYLSSSHLKKMIENLRKP</sequence>
<dbReference type="SUPFAM" id="SSF53756">
    <property type="entry name" value="UDP-Glycosyltransferase/glycogen phosphorylase"/>
    <property type="match status" value="1"/>
</dbReference>
<dbReference type="AlphaFoldDB" id="A0A9X2HZU0"/>
<dbReference type="EMBL" id="JANCNS010000001">
    <property type="protein sequence ID" value="MCP9198311.1"/>
    <property type="molecule type" value="Genomic_DNA"/>
</dbReference>
<protein>
    <submittedName>
        <fullName evidence="1">UDP-glycosyltransferase</fullName>
    </submittedName>
</protein>
<name>A0A9X2HZU0_9FLAO</name>
<proteinExistence type="predicted"/>
<keyword evidence="2" id="KW-1185">Reference proteome</keyword>
<evidence type="ECO:0000313" key="1">
    <source>
        <dbReference type="EMBL" id="MCP9198311.1"/>
    </source>
</evidence>
<comment type="caution">
    <text evidence="1">The sequence shown here is derived from an EMBL/GenBank/DDBJ whole genome shotgun (WGS) entry which is preliminary data.</text>
</comment>
<gene>
    <name evidence="1" type="ORF">MKO06_00215</name>
</gene>
<organism evidence="1 2">
    <name type="scientific">Christiangramia oceanisediminis</name>
    <dbReference type="NCBI Taxonomy" id="2920386"/>
    <lineage>
        <taxon>Bacteria</taxon>
        <taxon>Pseudomonadati</taxon>
        <taxon>Bacteroidota</taxon>
        <taxon>Flavobacteriia</taxon>
        <taxon>Flavobacteriales</taxon>
        <taxon>Flavobacteriaceae</taxon>
        <taxon>Christiangramia</taxon>
    </lineage>
</organism>
<evidence type="ECO:0000313" key="2">
    <source>
        <dbReference type="Proteomes" id="UP001155280"/>
    </source>
</evidence>